<protein>
    <submittedName>
        <fullName evidence="1">Uncharacterized protein</fullName>
    </submittedName>
</protein>
<evidence type="ECO:0000313" key="2">
    <source>
        <dbReference type="Proteomes" id="UP000320717"/>
    </source>
</evidence>
<name>A0ABX5Y594_9MICC</name>
<accession>A0ABX5Y594</accession>
<reference evidence="1 2" key="1">
    <citation type="submission" date="2019-07" db="EMBL/GenBank/DDBJ databases">
        <title>Complete Genome Sequence of drought tolerant Plant Growth-Promoting Rhizobacterium Glutamicibacter halophytocola DR408.</title>
        <authorList>
            <person name="Nishu S.D."/>
            <person name="Lee T.K."/>
        </authorList>
    </citation>
    <scope>NUCLEOTIDE SEQUENCE [LARGE SCALE GENOMIC DNA]</scope>
    <source>
        <strain evidence="1 2">DR408</strain>
    </source>
</reference>
<dbReference type="Proteomes" id="UP000320717">
    <property type="component" value="Chromosome"/>
</dbReference>
<gene>
    <name evidence="1" type="ORF">FQA45_00225</name>
</gene>
<keyword evidence="2" id="KW-1185">Reference proteome</keyword>
<evidence type="ECO:0000313" key="1">
    <source>
        <dbReference type="EMBL" id="QDY64860.1"/>
    </source>
</evidence>
<dbReference type="EMBL" id="CP042260">
    <property type="protein sequence ID" value="QDY64860.1"/>
    <property type="molecule type" value="Genomic_DNA"/>
</dbReference>
<dbReference type="RefSeq" id="WP_146274805.1">
    <property type="nucleotide sequence ID" value="NZ_CP042260.1"/>
</dbReference>
<organism evidence="1 2">
    <name type="scientific">Glutamicibacter halophytocola</name>
    <dbReference type="NCBI Taxonomy" id="1933880"/>
    <lineage>
        <taxon>Bacteria</taxon>
        <taxon>Bacillati</taxon>
        <taxon>Actinomycetota</taxon>
        <taxon>Actinomycetes</taxon>
        <taxon>Micrococcales</taxon>
        <taxon>Micrococcaceae</taxon>
        <taxon>Glutamicibacter</taxon>
    </lineage>
</organism>
<sequence>MSENIEVFNLGDDGEYWLVTGTTDAHSAEVAIRKNDRELGTYLEDEDQLKFKYHRDLVWRCGGIQPSRWEDDELLTVPEHFERYGHEAKRVHPFSGFLVTL</sequence>
<proteinExistence type="predicted"/>